<keyword evidence="11" id="KW-0573">Peptidoglycan synthesis</keyword>
<keyword evidence="9" id="KW-0378">Hydrolase</keyword>
<evidence type="ECO:0000256" key="4">
    <source>
        <dbReference type="ARBA" id="ARBA00022475"/>
    </source>
</evidence>
<evidence type="ECO:0000256" key="11">
    <source>
        <dbReference type="ARBA" id="ARBA00022984"/>
    </source>
</evidence>
<evidence type="ECO:0000256" key="15">
    <source>
        <dbReference type="ARBA" id="ARBA00034000"/>
    </source>
</evidence>
<evidence type="ECO:0000256" key="16">
    <source>
        <dbReference type="ARBA" id="ARBA00049902"/>
    </source>
</evidence>
<accession>A0A2M7WTV8</accession>
<evidence type="ECO:0000256" key="17">
    <source>
        <dbReference type="SAM" id="Phobius"/>
    </source>
</evidence>
<comment type="similarity">
    <text evidence="3">In the N-terminal section; belongs to the glycosyltransferase 51 family.</text>
</comment>
<keyword evidence="14" id="KW-0961">Cell wall biogenesis/degradation</keyword>
<feature type="transmembrane region" description="Helical" evidence="17">
    <location>
        <begin position="20"/>
        <end position="38"/>
    </location>
</feature>
<organism evidence="20 21">
    <name type="scientific">Candidatus Zambryskibacteria bacterium CG_4_9_14_3_um_filter_40_16</name>
    <dbReference type="NCBI Taxonomy" id="1975111"/>
    <lineage>
        <taxon>Bacteria</taxon>
        <taxon>Candidatus Zambryskiibacteriota</taxon>
    </lineage>
</organism>
<comment type="subcellular location">
    <subcellularLocation>
        <location evidence="1">Cell membrane</location>
    </subcellularLocation>
</comment>
<keyword evidence="12 17" id="KW-0472">Membrane</keyword>
<dbReference type="GO" id="GO:0009002">
    <property type="term" value="F:serine-type D-Ala-D-Ala carboxypeptidase activity"/>
    <property type="evidence" value="ECO:0007669"/>
    <property type="project" value="UniProtKB-EC"/>
</dbReference>
<evidence type="ECO:0000256" key="10">
    <source>
        <dbReference type="ARBA" id="ARBA00022960"/>
    </source>
</evidence>
<dbReference type="EMBL" id="PFXE01000039">
    <property type="protein sequence ID" value="PJA33434.1"/>
    <property type="molecule type" value="Genomic_DNA"/>
</dbReference>
<comment type="caution">
    <text evidence="20">The sequence shown here is derived from an EMBL/GenBank/DDBJ whole genome shotgun (WGS) entry which is preliminary data.</text>
</comment>
<comment type="catalytic activity">
    <reaction evidence="15">
        <text>Preferential cleavage: (Ac)2-L-Lys-D-Ala-|-D-Ala. Also transpeptidation of peptidyl-alanyl moieties that are N-acyl substituents of D-alanine.</text>
        <dbReference type="EC" id="3.4.16.4"/>
    </reaction>
</comment>
<dbReference type="AlphaFoldDB" id="A0A2M7WTV8"/>
<dbReference type="InterPro" id="IPR001264">
    <property type="entry name" value="Glyco_trans_51"/>
</dbReference>
<dbReference type="InterPro" id="IPR013783">
    <property type="entry name" value="Ig-like_fold"/>
</dbReference>
<dbReference type="Gene3D" id="1.10.3810.10">
    <property type="entry name" value="Biosynthetic peptidoglycan transglycosylase-like"/>
    <property type="match status" value="1"/>
</dbReference>
<dbReference type="InterPro" id="IPR023346">
    <property type="entry name" value="Lysozyme-like_dom_sf"/>
</dbReference>
<keyword evidence="7" id="KW-0328">Glycosyltransferase</keyword>
<dbReference type="GO" id="GO:0009252">
    <property type="term" value="P:peptidoglycan biosynthetic process"/>
    <property type="evidence" value="ECO:0007669"/>
    <property type="project" value="UniProtKB-KW"/>
</dbReference>
<reference evidence="21" key="1">
    <citation type="submission" date="2017-09" db="EMBL/GenBank/DDBJ databases">
        <title>Depth-based differentiation of microbial function through sediment-hosted aquifers and enrichment of novel symbionts in the deep terrestrial subsurface.</title>
        <authorList>
            <person name="Probst A.J."/>
            <person name="Ladd B."/>
            <person name="Jarett J.K."/>
            <person name="Geller-Mcgrath D.E."/>
            <person name="Sieber C.M.K."/>
            <person name="Emerson J.B."/>
            <person name="Anantharaman K."/>
            <person name="Thomas B.C."/>
            <person name="Malmstrom R."/>
            <person name="Stieglmeier M."/>
            <person name="Klingl A."/>
            <person name="Woyke T."/>
            <person name="Ryan C.M."/>
            <person name="Banfield J.F."/>
        </authorList>
    </citation>
    <scope>NUCLEOTIDE SEQUENCE [LARGE SCALE GENOMIC DNA]</scope>
</reference>
<dbReference type="InterPro" id="IPR012338">
    <property type="entry name" value="Beta-lactam/transpept-like"/>
</dbReference>
<feature type="domain" description="Penicillin-binding protein transpeptidase" evidence="18">
    <location>
        <begin position="333"/>
        <end position="588"/>
    </location>
</feature>
<dbReference type="GO" id="GO:0008360">
    <property type="term" value="P:regulation of cell shape"/>
    <property type="evidence" value="ECO:0007669"/>
    <property type="project" value="UniProtKB-KW"/>
</dbReference>
<evidence type="ECO:0000256" key="2">
    <source>
        <dbReference type="ARBA" id="ARBA00007090"/>
    </source>
</evidence>
<evidence type="ECO:0000313" key="21">
    <source>
        <dbReference type="Proteomes" id="UP000231487"/>
    </source>
</evidence>
<dbReference type="Proteomes" id="UP000231487">
    <property type="component" value="Unassembled WGS sequence"/>
</dbReference>
<gene>
    <name evidence="20" type="ORF">CO184_01975</name>
</gene>
<evidence type="ECO:0000256" key="14">
    <source>
        <dbReference type="ARBA" id="ARBA00023316"/>
    </source>
</evidence>
<evidence type="ECO:0000256" key="13">
    <source>
        <dbReference type="ARBA" id="ARBA00023268"/>
    </source>
</evidence>
<evidence type="ECO:0000256" key="5">
    <source>
        <dbReference type="ARBA" id="ARBA00022645"/>
    </source>
</evidence>
<dbReference type="InterPro" id="IPR036950">
    <property type="entry name" value="PBP_transglycosylase"/>
</dbReference>
<evidence type="ECO:0000256" key="9">
    <source>
        <dbReference type="ARBA" id="ARBA00022801"/>
    </source>
</evidence>
<evidence type="ECO:0000256" key="12">
    <source>
        <dbReference type="ARBA" id="ARBA00023136"/>
    </source>
</evidence>
<protein>
    <submittedName>
        <fullName evidence="20">Uncharacterized protein</fullName>
    </submittedName>
</protein>
<dbReference type="GO" id="GO:0005886">
    <property type="term" value="C:plasma membrane"/>
    <property type="evidence" value="ECO:0007669"/>
    <property type="project" value="UniProtKB-SubCell"/>
</dbReference>
<dbReference type="Gene3D" id="3.40.710.10">
    <property type="entry name" value="DD-peptidase/beta-lactamase superfamily"/>
    <property type="match status" value="1"/>
</dbReference>
<evidence type="ECO:0000259" key="18">
    <source>
        <dbReference type="Pfam" id="PF00905"/>
    </source>
</evidence>
<dbReference type="GO" id="GO:0006508">
    <property type="term" value="P:proteolysis"/>
    <property type="evidence" value="ECO:0007669"/>
    <property type="project" value="UniProtKB-KW"/>
</dbReference>
<name>A0A2M7WTV8_9BACT</name>
<feature type="domain" description="Glycosyl transferase family 51" evidence="19">
    <location>
        <begin position="72"/>
        <end position="242"/>
    </location>
</feature>
<evidence type="ECO:0000256" key="1">
    <source>
        <dbReference type="ARBA" id="ARBA00004236"/>
    </source>
</evidence>
<comment type="similarity">
    <text evidence="2">In the C-terminal section; belongs to the transpeptidase family.</text>
</comment>
<keyword evidence="6" id="KW-0645">Protease</keyword>
<dbReference type="SUPFAM" id="SSF56601">
    <property type="entry name" value="beta-lactamase/transpeptidase-like"/>
    <property type="match status" value="1"/>
</dbReference>
<keyword evidence="4" id="KW-1003">Cell membrane</keyword>
<dbReference type="GO" id="GO:0071555">
    <property type="term" value="P:cell wall organization"/>
    <property type="evidence" value="ECO:0007669"/>
    <property type="project" value="UniProtKB-KW"/>
</dbReference>
<keyword evidence="13" id="KW-0511">Multifunctional enzyme</keyword>
<dbReference type="GO" id="GO:0030288">
    <property type="term" value="C:outer membrane-bounded periplasmic space"/>
    <property type="evidence" value="ECO:0007669"/>
    <property type="project" value="TreeGrafter"/>
</dbReference>
<evidence type="ECO:0000259" key="19">
    <source>
        <dbReference type="Pfam" id="PF00912"/>
    </source>
</evidence>
<dbReference type="PANTHER" id="PTHR32282:SF11">
    <property type="entry name" value="PENICILLIN-BINDING PROTEIN 1B"/>
    <property type="match status" value="1"/>
</dbReference>
<dbReference type="NCBIfam" id="TIGR02074">
    <property type="entry name" value="PBP_1a_fam"/>
    <property type="match status" value="1"/>
</dbReference>
<evidence type="ECO:0000256" key="3">
    <source>
        <dbReference type="ARBA" id="ARBA00007739"/>
    </source>
</evidence>
<comment type="catalytic activity">
    <reaction evidence="16">
        <text>[GlcNAc-(1-&gt;4)-Mur2Ac(oyl-L-Ala-gamma-D-Glu-L-Lys-D-Ala-D-Ala)](n)-di-trans,octa-cis-undecaprenyl diphosphate + beta-D-GlcNAc-(1-&gt;4)-Mur2Ac(oyl-L-Ala-gamma-D-Glu-L-Lys-D-Ala-D-Ala)-di-trans,octa-cis-undecaprenyl diphosphate = [GlcNAc-(1-&gt;4)-Mur2Ac(oyl-L-Ala-gamma-D-Glu-L-Lys-D-Ala-D-Ala)](n+1)-di-trans,octa-cis-undecaprenyl diphosphate + di-trans,octa-cis-undecaprenyl diphosphate + H(+)</text>
        <dbReference type="Rhea" id="RHEA:23708"/>
        <dbReference type="Rhea" id="RHEA-COMP:9602"/>
        <dbReference type="Rhea" id="RHEA-COMP:9603"/>
        <dbReference type="ChEBI" id="CHEBI:15378"/>
        <dbReference type="ChEBI" id="CHEBI:58405"/>
        <dbReference type="ChEBI" id="CHEBI:60033"/>
        <dbReference type="ChEBI" id="CHEBI:78435"/>
        <dbReference type="EC" id="2.4.99.28"/>
    </reaction>
</comment>
<sequence>MEHKPFKIARQRKRKRENLIMLGLAISLFVGGGFFVWASTLQIPDLNSFGQRRVFESTKIYDRTGEILLYDVNQDIKRTSIPFENISRNVKNAAIAIEDKGFYSHGGVELKSLIRAVLVNTSSLEFSQGGSTITQQVVKNSLLTNEKKISRKIKEWVLAIKLEGVLTKDQILATYLNEIPYGGAVYGIEEASKTFFGKTATELTLAESAYLASLPKAPTFYSPYGVNRDALENRKNLVLKEMLNNGFITDKEYQTALKEVVSFKPREVSGIKAPHFVFFVLDYLEKKYGVDMIKTGGLQVKTTLDYGLEQKGEEIARKNALTNKDKFNAENAAFTAIDPKTGQILVMVGSRDYFDKEIDGNFNIATSPNRQPGSTFKPFVYSQAFIKGYTPETVLFDVRTQFSTNCAADNLTSENGCYSPNNYDLNFHGPITFRDALAQSVNIPSVKVMYLAGIGDSLSLARNMGITTLKNSNQYGLTLVLGGGEVSLLEMTSAYGIFANQGVKNSYTAVLEVVDKNGKILESYKNNPTQVLDREVAGKISDILSDNVARAPAFGQSSQLYFPNRDVAVKTGTTNDFRDAWIIGYTPSLVLGAWAGNNDNSPMEKKVAGFIVAPMWREFMDEILTTLPDEKLPHPQKEDSFDLKPRLRGKWQGGASVFIDNVSGKIATEHTPKETVSEFLSGGVHSILFWVDKNNPRGPVPSNPENDPQFFLWEEGVARWRSQTSYTPTPPPTLPTEFDDVHVPGNFPQVRIISSNAGLGASRNAPVSISISIQSKYPINKVEYFVNGGLVGESQNPLVPFVLSTEDISTLPDNNSLRVVVTDSIFNRGESTTNLSLSN</sequence>
<proteinExistence type="inferred from homology"/>
<keyword evidence="17" id="KW-0812">Transmembrane</keyword>
<keyword evidence="5" id="KW-0121">Carboxypeptidase</keyword>
<dbReference type="GO" id="GO:0008658">
    <property type="term" value="F:penicillin binding"/>
    <property type="evidence" value="ECO:0007669"/>
    <property type="project" value="InterPro"/>
</dbReference>
<dbReference type="Gene3D" id="2.60.40.10">
    <property type="entry name" value="Immunoglobulins"/>
    <property type="match status" value="1"/>
</dbReference>
<dbReference type="InterPro" id="IPR050396">
    <property type="entry name" value="Glycosyltr_51/Transpeptidase"/>
</dbReference>
<keyword evidence="8" id="KW-0808">Transferase</keyword>
<evidence type="ECO:0000256" key="8">
    <source>
        <dbReference type="ARBA" id="ARBA00022679"/>
    </source>
</evidence>
<dbReference type="GO" id="GO:0008955">
    <property type="term" value="F:peptidoglycan glycosyltransferase activity"/>
    <property type="evidence" value="ECO:0007669"/>
    <property type="project" value="UniProtKB-EC"/>
</dbReference>
<dbReference type="FunFam" id="1.10.3810.10:FF:000001">
    <property type="entry name" value="Penicillin-binding protein 1A"/>
    <property type="match status" value="1"/>
</dbReference>
<evidence type="ECO:0000256" key="7">
    <source>
        <dbReference type="ARBA" id="ARBA00022676"/>
    </source>
</evidence>
<keyword evidence="17" id="KW-1133">Transmembrane helix</keyword>
<dbReference type="Pfam" id="PF00905">
    <property type="entry name" value="Transpeptidase"/>
    <property type="match status" value="1"/>
</dbReference>
<keyword evidence="10" id="KW-0133">Cell shape</keyword>
<evidence type="ECO:0000256" key="6">
    <source>
        <dbReference type="ARBA" id="ARBA00022670"/>
    </source>
</evidence>
<dbReference type="SUPFAM" id="SSF53955">
    <property type="entry name" value="Lysozyme-like"/>
    <property type="match status" value="1"/>
</dbReference>
<dbReference type="InterPro" id="IPR001460">
    <property type="entry name" value="PCN-bd_Tpept"/>
</dbReference>
<evidence type="ECO:0000313" key="20">
    <source>
        <dbReference type="EMBL" id="PJA33434.1"/>
    </source>
</evidence>
<dbReference type="Pfam" id="PF00912">
    <property type="entry name" value="Transgly"/>
    <property type="match status" value="1"/>
</dbReference>
<dbReference type="PANTHER" id="PTHR32282">
    <property type="entry name" value="BINDING PROTEIN TRANSPEPTIDASE, PUTATIVE-RELATED"/>
    <property type="match status" value="1"/>
</dbReference>